<reference evidence="1 2" key="1">
    <citation type="journal article" date="2018" name="Genome Biol. Evol.">
        <title>Multiple Roots of Fruiting Body Formation in Amoebozoa.</title>
        <authorList>
            <person name="Hillmann F."/>
            <person name="Forbes G."/>
            <person name="Novohradska S."/>
            <person name="Ferling I."/>
            <person name="Riege K."/>
            <person name="Groth M."/>
            <person name="Westermann M."/>
            <person name="Marz M."/>
            <person name="Spaller T."/>
            <person name="Winckler T."/>
            <person name="Schaap P."/>
            <person name="Glockner G."/>
        </authorList>
    </citation>
    <scope>NUCLEOTIDE SEQUENCE [LARGE SCALE GENOMIC DNA]</scope>
    <source>
        <strain evidence="1 2">Jena</strain>
    </source>
</reference>
<evidence type="ECO:0000313" key="1">
    <source>
        <dbReference type="EMBL" id="PRP84592.1"/>
    </source>
</evidence>
<accession>A0A2P6NL11</accession>
<evidence type="ECO:0000313" key="2">
    <source>
        <dbReference type="Proteomes" id="UP000241769"/>
    </source>
</evidence>
<organism evidence="1 2">
    <name type="scientific">Planoprotostelium fungivorum</name>
    <dbReference type="NCBI Taxonomy" id="1890364"/>
    <lineage>
        <taxon>Eukaryota</taxon>
        <taxon>Amoebozoa</taxon>
        <taxon>Evosea</taxon>
        <taxon>Variosea</taxon>
        <taxon>Cavosteliida</taxon>
        <taxon>Cavosteliaceae</taxon>
        <taxon>Planoprotostelium</taxon>
    </lineage>
</organism>
<dbReference type="EMBL" id="MDYQ01000060">
    <property type="protein sequence ID" value="PRP84592.1"/>
    <property type="molecule type" value="Genomic_DNA"/>
</dbReference>
<dbReference type="AlphaFoldDB" id="A0A2P6NL11"/>
<dbReference type="Proteomes" id="UP000241769">
    <property type="component" value="Unassembled WGS sequence"/>
</dbReference>
<dbReference type="InParanoid" id="A0A2P6NL11"/>
<name>A0A2P6NL11_9EUKA</name>
<protein>
    <submittedName>
        <fullName evidence="1">NAD-dependent epimerase/dehydratase</fullName>
    </submittedName>
</protein>
<proteinExistence type="predicted"/>
<sequence length="159" mass="17153">MKFPRLSPLSINKLKSTTIGSHHTTASVDDNLVESLYSYDHLNNLEEPESLRSAVERTDVIHSAFNHENIATRFAQSAAGDLAVTKFIGELLKGSNKPFIITHGLLVAKSGIELLEADAGESTGFAAIRAEPVFLLISSAIAFMEVKLLTTCMRLPAGA</sequence>
<gene>
    <name evidence="1" type="ORF">PROFUN_09265</name>
</gene>
<keyword evidence="2" id="KW-1185">Reference proteome</keyword>
<comment type="caution">
    <text evidence="1">The sequence shown here is derived from an EMBL/GenBank/DDBJ whole genome shotgun (WGS) entry which is preliminary data.</text>
</comment>